<organism evidence="2 3">
    <name type="scientific">Jiella avicenniae</name>
    <dbReference type="NCBI Taxonomy" id="2907202"/>
    <lineage>
        <taxon>Bacteria</taxon>
        <taxon>Pseudomonadati</taxon>
        <taxon>Pseudomonadota</taxon>
        <taxon>Alphaproteobacteria</taxon>
        <taxon>Hyphomicrobiales</taxon>
        <taxon>Aurantimonadaceae</taxon>
        <taxon>Jiella</taxon>
    </lineage>
</organism>
<proteinExistence type="predicted"/>
<feature type="transmembrane region" description="Helical" evidence="1">
    <location>
        <begin position="29"/>
        <end position="49"/>
    </location>
</feature>
<evidence type="ECO:0000256" key="1">
    <source>
        <dbReference type="SAM" id="Phobius"/>
    </source>
</evidence>
<name>A0A9X1P626_9HYPH</name>
<sequence>MSMLAVYPALVALIYGMRPVIEGLPTPVSLFIVALLLTGLSTGFLAPFLNRKLGWWLRK</sequence>
<keyword evidence="3" id="KW-1185">Reference proteome</keyword>
<dbReference type="Proteomes" id="UP001139035">
    <property type="component" value="Unassembled WGS sequence"/>
</dbReference>
<keyword evidence="1" id="KW-0812">Transmembrane</keyword>
<reference evidence="2" key="1">
    <citation type="submission" date="2022-01" db="EMBL/GenBank/DDBJ databases">
        <title>Jiella avicenniae sp. nov., a novel endophytic bacterium isolated from bark of Avicennia marina.</title>
        <authorList>
            <person name="Tuo L."/>
        </authorList>
    </citation>
    <scope>NUCLEOTIDE SEQUENCE</scope>
    <source>
        <strain evidence="2">CBK1P-4</strain>
    </source>
</reference>
<dbReference type="RefSeq" id="WP_233720956.1">
    <property type="nucleotide sequence ID" value="NZ_JAJUWU010000019.1"/>
</dbReference>
<protein>
    <submittedName>
        <fullName evidence="2">Uncharacterized protein</fullName>
    </submittedName>
</protein>
<dbReference type="EMBL" id="JAJUWU010000019">
    <property type="protein sequence ID" value="MCE7029958.1"/>
    <property type="molecule type" value="Genomic_DNA"/>
</dbReference>
<evidence type="ECO:0000313" key="3">
    <source>
        <dbReference type="Proteomes" id="UP001139035"/>
    </source>
</evidence>
<keyword evidence="1" id="KW-0472">Membrane</keyword>
<comment type="caution">
    <text evidence="2">The sequence shown here is derived from an EMBL/GenBank/DDBJ whole genome shotgun (WGS) entry which is preliminary data.</text>
</comment>
<gene>
    <name evidence="2" type="ORF">LZD57_18365</name>
</gene>
<dbReference type="AlphaFoldDB" id="A0A9X1P626"/>
<accession>A0A9X1P626</accession>
<keyword evidence="1" id="KW-1133">Transmembrane helix</keyword>
<evidence type="ECO:0000313" key="2">
    <source>
        <dbReference type="EMBL" id="MCE7029958.1"/>
    </source>
</evidence>